<gene>
    <name evidence="2" type="ORF">PBIL07802_LOCUS11829</name>
</gene>
<keyword evidence="1" id="KW-1133">Transmembrane helix</keyword>
<proteinExistence type="predicted"/>
<sequence length="126" mass="14394">MLDFVTHLREQEKVTICTSKRRGFMPNAKEDRGISKSSSILCGPSSSFVHDDAHLHEGRKRFSSVSLSFNEEERRVKYKAQIEYTILRQSIISPILIPLILYYLLSILHPPPPSTFHLGLIHGYVA</sequence>
<name>A0A7S3D8T4_9EUKA</name>
<dbReference type="EMBL" id="HBIB01018253">
    <property type="protein sequence ID" value="CAE0249630.1"/>
    <property type="molecule type" value="Transcribed_RNA"/>
</dbReference>
<evidence type="ECO:0000256" key="1">
    <source>
        <dbReference type="SAM" id="Phobius"/>
    </source>
</evidence>
<keyword evidence="1" id="KW-0812">Transmembrane</keyword>
<protein>
    <submittedName>
        <fullName evidence="2">Uncharacterized protein</fullName>
    </submittedName>
</protein>
<accession>A0A7S3D8T4</accession>
<reference evidence="2" key="1">
    <citation type="submission" date="2021-01" db="EMBL/GenBank/DDBJ databases">
        <authorList>
            <person name="Corre E."/>
            <person name="Pelletier E."/>
            <person name="Niang G."/>
            <person name="Scheremetjew M."/>
            <person name="Finn R."/>
            <person name="Kale V."/>
            <person name="Holt S."/>
            <person name="Cochrane G."/>
            <person name="Meng A."/>
            <person name="Brown T."/>
            <person name="Cohen L."/>
        </authorList>
    </citation>
    <scope>NUCLEOTIDE SEQUENCE</scope>
    <source>
        <strain evidence="2">NIES-2562</strain>
    </source>
</reference>
<keyword evidence="1" id="KW-0472">Membrane</keyword>
<feature type="transmembrane region" description="Helical" evidence="1">
    <location>
        <begin position="84"/>
        <end position="105"/>
    </location>
</feature>
<organism evidence="2">
    <name type="scientific">Palpitomonas bilix</name>
    <dbReference type="NCBI Taxonomy" id="652834"/>
    <lineage>
        <taxon>Eukaryota</taxon>
        <taxon>Eukaryota incertae sedis</taxon>
    </lineage>
</organism>
<evidence type="ECO:0000313" key="2">
    <source>
        <dbReference type="EMBL" id="CAE0249630.1"/>
    </source>
</evidence>
<dbReference type="AlphaFoldDB" id="A0A7S3D8T4"/>